<dbReference type="Proteomes" id="UP001056120">
    <property type="component" value="Linkage Group LG02"/>
</dbReference>
<evidence type="ECO:0000313" key="2">
    <source>
        <dbReference type="Proteomes" id="UP001056120"/>
    </source>
</evidence>
<reference evidence="1 2" key="2">
    <citation type="journal article" date="2022" name="Mol. Ecol. Resour.">
        <title>The genomes of chicory, endive, great burdock and yacon provide insights into Asteraceae paleo-polyploidization history and plant inulin production.</title>
        <authorList>
            <person name="Fan W."/>
            <person name="Wang S."/>
            <person name="Wang H."/>
            <person name="Wang A."/>
            <person name="Jiang F."/>
            <person name="Liu H."/>
            <person name="Zhao H."/>
            <person name="Xu D."/>
            <person name="Zhang Y."/>
        </authorList>
    </citation>
    <scope>NUCLEOTIDE SEQUENCE [LARGE SCALE GENOMIC DNA]</scope>
    <source>
        <strain evidence="2">cv. Yunnan</strain>
        <tissue evidence="1">Leaves</tissue>
    </source>
</reference>
<keyword evidence="2" id="KW-1185">Reference proteome</keyword>
<sequence length="93" mass="10492">MLTSQGTPRAQPKHGSCLTMSANSFLTTFTLTFNTSRFSLKSSDFHHLSSSIFQILDLREQLAILRNRVEESPGECVTTPLTSTVRDRDFRLL</sequence>
<proteinExistence type="predicted"/>
<gene>
    <name evidence="1" type="ORF">L1987_06261</name>
</gene>
<protein>
    <submittedName>
        <fullName evidence="1">Uncharacterized protein</fullName>
    </submittedName>
</protein>
<dbReference type="EMBL" id="CM042019">
    <property type="protein sequence ID" value="KAI3824790.1"/>
    <property type="molecule type" value="Genomic_DNA"/>
</dbReference>
<accession>A0ACB9JXM8</accession>
<evidence type="ECO:0000313" key="1">
    <source>
        <dbReference type="EMBL" id="KAI3824790.1"/>
    </source>
</evidence>
<name>A0ACB9JXM8_9ASTR</name>
<reference evidence="2" key="1">
    <citation type="journal article" date="2022" name="Mol. Ecol. Resour.">
        <title>The genomes of chicory, endive, great burdock and yacon provide insights into Asteraceae palaeo-polyploidization history and plant inulin production.</title>
        <authorList>
            <person name="Fan W."/>
            <person name="Wang S."/>
            <person name="Wang H."/>
            <person name="Wang A."/>
            <person name="Jiang F."/>
            <person name="Liu H."/>
            <person name="Zhao H."/>
            <person name="Xu D."/>
            <person name="Zhang Y."/>
        </authorList>
    </citation>
    <scope>NUCLEOTIDE SEQUENCE [LARGE SCALE GENOMIC DNA]</scope>
    <source>
        <strain evidence="2">cv. Yunnan</strain>
    </source>
</reference>
<comment type="caution">
    <text evidence="1">The sequence shown here is derived from an EMBL/GenBank/DDBJ whole genome shotgun (WGS) entry which is preliminary data.</text>
</comment>
<organism evidence="1 2">
    <name type="scientific">Smallanthus sonchifolius</name>
    <dbReference type="NCBI Taxonomy" id="185202"/>
    <lineage>
        <taxon>Eukaryota</taxon>
        <taxon>Viridiplantae</taxon>
        <taxon>Streptophyta</taxon>
        <taxon>Embryophyta</taxon>
        <taxon>Tracheophyta</taxon>
        <taxon>Spermatophyta</taxon>
        <taxon>Magnoliopsida</taxon>
        <taxon>eudicotyledons</taxon>
        <taxon>Gunneridae</taxon>
        <taxon>Pentapetalae</taxon>
        <taxon>asterids</taxon>
        <taxon>campanulids</taxon>
        <taxon>Asterales</taxon>
        <taxon>Asteraceae</taxon>
        <taxon>Asteroideae</taxon>
        <taxon>Heliantheae alliance</taxon>
        <taxon>Millerieae</taxon>
        <taxon>Smallanthus</taxon>
    </lineage>
</organism>